<feature type="compositionally biased region" description="Pro residues" evidence="1">
    <location>
        <begin position="547"/>
        <end position="564"/>
    </location>
</feature>
<dbReference type="AlphaFoldDB" id="A0A840P4W4"/>
<comment type="caution">
    <text evidence="2">The sequence shown here is derived from an EMBL/GenBank/DDBJ whole genome shotgun (WGS) entry which is preliminary data.</text>
</comment>
<dbReference type="Proteomes" id="UP000578449">
    <property type="component" value="Unassembled WGS sequence"/>
</dbReference>
<keyword evidence="3" id="KW-1185">Reference proteome</keyword>
<dbReference type="EMBL" id="JACHGN010000014">
    <property type="protein sequence ID" value="MBB5136344.1"/>
    <property type="molecule type" value="Genomic_DNA"/>
</dbReference>
<evidence type="ECO:0000313" key="2">
    <source>
        <dbReference type="EMBL" id="MBB5136344.1"/>
    </source>
</evidence>
<dbReference type="InterPro" id="IPR011990">
    <property type="entry name" value="TPR-like_helical_dom_sf"/>
</dbReference>
<organism evidence="2 3">
    <name type="scientific">Thermocatellispora tengchongensis</name>
    <dbReference type="NCBI Taxonomy" id="1073253"/>
    <lineage>
        <taxon>Bacteria</taxon>
        <taxon>Bacillati</taxon>
        <taxon>Actinomycetota</taxon>
        <taxon>Actinomycetes</taxon>
        <taxon>Streptosporangiales</taxon>
        <taxon>Streptosporangiaceae</taxon>
        <taxon>Thermocatellispora</taxon>
    </lineage>
</organism>
<feature type="region of interest" description="Disordered" evidence="1">
    <location>
        <begin position="540"/>
        <end position="607"/>
    </location>
</feature>
<accession>A0A840P4W4</accession>
<sequence>MAAGRSTAQIADMIYEECSADYGTTRIKSQRLAHGIALADVIEQVRALFARDGKSQPGMGETLLSSYESGLKRPGPEYLHYLCSVYRVEPANLGYDGPCICGHGHRMPGVMRGDSDGNVTRIDLRNSHRELYIQPAGPDPGSAANEEDENILRTSLLTVLTNPATVQAELAAPVLGAIENIRRRMDETLVSATVSPAMLDQWEEALAGFGRQYMNTPPLRLLCDVMLEFSAVRKAMDRRQPIDLQDRLCHMAAQLAGLGGMIMINLGDHRLARAFFRTGRTAADETGNRALRAWVCAREALVPLYLGDPREALNLAKKSRDLAGQTPCAAQAMAPVVEARALAMLSGSGRKDVVDQAKRALSRARAAFAQMSANEKDDATFGYTERQLYFHQGDALVKLGQALEADLVLEQALTKYGPSEWLDPVLIRFDRAKCKVLEGDLDEAMEIGYKLLSELEASYRADIVIKRADELAKAVAAKNPRHPLLEPYRELLKKPNPEASLANLDTTVALATVSSGRKSSRSDKDNSAAAEALEKLRLASEREAASPQPPATATPAAAPTPSPDPTDTASPESMTGPGEADGSDDSGPLASVTPITSITSPRTGQEG</sequence>
<dbReference type="SUPFAM" id="SSF48452">
    <property type="entry name" value="TPR-like"/>
    <property type="match status" value="1"/>
</dbReference>
<protein>
    <submittedName>
        <fullName evidence="2">Tetratricopeptide (TPR) repeat protein</fullName>
    </submittedName>
</protein>
<proteinExistence type="predicted"/>
<dbReference type="Gene3D" id="1.25.40.10">
    <property type="entry name" value="Tetratricopeptide repeat domain"/>
    <property type="match status" value="1"/>
</dbReference>
<name>A0A840P4W4_9ACTN</name>
<dbReference type="RefSeq" id="WP_246518917.1">
    <property type="nucleotide sequence ID" value="NZ_JACHGN010000014.1"/>
</dbReference>
<feature type="compositionally biased region" description="Polar residues" evidence="1">
    <location>
        <begin position="593"/>
        <end position="607"/>
    </location>
</feature>
<evidence type="ECO:0000313" key="3">
    <source>
        <dbReference type="Proteomes" id="UP000578449"/>
    </source>
</evidence>
<gene>
    <name evidence="2" type="ORF">HNP84_006091</name>
</gene>
<evidence type="ECO:0000256" key="1">
    <source>
        <dbReference type="SAM" id="MobiDB-lite"/>
    </source>
</evidence>
<reference evidence="2 3" key="1">
    <citation type="submission" date="2020-08" db="EMBL/GenBank/DDBJ databases">
        <title>Genomic Encyclopedia of Type Strains, Phase IV (KMG-IV): sequencing the most valuable type-strain genomes for metagenomic binning, comparative biology and taxonomic classification.</title>
        <authorList>
            <person name="Goeker M."/>
        </authorList>
    </citation>
    <scope>NUCLEOTIDE SEQUENCE [LARGE SCALE GENOMIC DNA]</scope>
    <source>
        <strain evidence="2 3">DSM 45615</strain>
    </source>
</reference>